<evidence type="ECO:0000313" key="2">
    <source>
        <dbReference type="Proteomes" id="UP000013042"/>
    </source>
</evidence>
<sequence>MPRTTALAGKVVMDPNAGGKVQAMVAGRLEAGPQGLPSVGQAVKKGDVLAYVSPSTDQIERSNQMAQLAELHAARALVEKRLARLSARV</sequence>
<protein>
    <recommendedName>
        <fullName evidence="3">RND family efflux transporter MFP subunit</fullName>
    </recommendedName>
</protein>
<dbReference type="Proteomes" id="UP000013042">
    <property type="component" value="Unassembled WGS sequence"/>
</dbReference>
<comment type="caution">
    <text evidence="1">The sequence shown here is derived from an EMBL/GenBank/DDBJ whole genome shotgun (WGS) entry which is preliminary data.</text>
</comment>
<evidence type="ECO:0000313" key="1">
    <source>
        <dbReference type="EMBL" id="ENO88357.1"/>
    </source>
</evidence>
<dbReference type="AlphaFoldDB" id="N6Z193"/>
<dbReference type="EMBL" id="AMXD01000006">
    <property type="protein sequence ID" value="ENO88357.1"/>
    <property type="molecule type" value="Genomic_DNA"/>
</dbReference>
<organism evidence="1 2">
    <name type="scientific">Thauera aminoaromatica S2</name>
    <dbReference type="NCBI Taxonomy" id="1234381"/>
    <lineage>
        <taxon>Bacteria</taxon>
        <taxon>Pseudomonadati</taxon>
        <taxon>Pseudomonadota</taxon>
        <taxon>Betaproteobacteria</taxon>
        <taxon>Rhodocyclales</taxon>
        <taxon>Zoogloeaceae</taxon>
        <taxon>Thauera</taxon>
    </lineage>
</organism>
<reference evidence="1 2" key="1">
    <citation type="submission" date="2012-09" db="EMBL/GenBank/DDBJ databases">
        <title>Draft Genome Sequences of 6 Strains from Genus Thauera.</title>
        <authorList>
            <person name="Liu B."/>
            <person name="Shapleigh J.P."/>
            <person name="Frostegard A.H."/>
        </authorList>
    </citation>
    <scope>NUCLEOTIDE SEQUENCE [LARGE SCALE GENOMIC DNA]</scope>
    <source>
        <strain evidence="1 2">S2</strain>
    </source>
</reference>
<gene>
    <name evidence="1" type="ORF">C665_02372</name>
</gene>
<name>N6Z193_THASP</name>
<accession>N6Z193</accession>
<evidence type="ECO:0008006" key="3">
    <source>
        <dbReference type="Google" id="ProtNLM"/>
    </source>
</evidence>
<proteinExistence type="predicted"/>